<protein>
    <submittedName>
        <fullName evidence="1">Uncharacterized protein</fullName>
    </submittedName>
</protein>
<evidence type="ECO:0000313" key="1">
    <source>
        <dbReference type="EMBL" id="CZR61266.1"/>
    </source>
</evidence>
<dbReference type="AlphaFoldDB" id="A0A1L7X8D2"/>
<evidence type="ECO:0000313" key="2">
    <source>
        <dbReference type="Proteomes" id="UP000184330"/>
    </source>
</evidence>
<gene>
    <name evidence="1" type="ORF">PAC_11162</name>
</gene>
<name>A0A1L7X8D2_9HELO</name>
<dbReference type="Proteomes" id="UP000184330">
    <property type="component" value="Unassembled WGS sequence"/>
</dbReference>
<keyword evidence="2" id="KW-1185">Reference proteome</keyword>
<reference evidence="1 2" key="1">
    <citation type="submission" date="2016-03" db="EMBL/GenBank/DDBJ databases">
        <authorList>
            <person name="Ploux O."/>
        </authorList>
    </citation>
    <scope>NUCLEOTIDE SEQUENCE [LARGE SCALE GENOMIC DNA]</scope>
    <source>
        <strain evidence="1 2">UAMH 11012</strain>
    </source>
</reference>
<accession>A0A1L7X8D2</accession>
<proteinExistence type="predicted"/>
<sequence length="185" mass="20969">MIWKLYLPPGRRLIPLFMVQPYQDDEDCQRFQFMYCPIKGYSSHPLLTPVTDHVFHGAVGKALLQAMEDGVELPWVNDVKFLAAPSHELVDWHTHGWAGGEFTGFGQGGGMSSMVVFKSLKQLTAAPDLPRLKLGDGELLSKHQQELRGMKAALNQYKVTKNPLYDVPEFIYMDFTFIPEKIVTI</sequence>
<organism evidence="1 2">
    <name type="scientific">Phialocephala subalpina</name>
    <dbReference type="NCBI Taxonomy" id="576137"/>
    <lineage>
        <taxon>Eukaryota</taxon>
        <taxon>Fungi</taxon>
        <taxon>Dikarya</taxon>
        <taxon>Ascomycota</taxon>
        <taxon>Pezizomycotina</taxon>
        <taxon>Leotiomycetes</taxon>
        <taxon>Helotiales</taxon>
        <taxon>Mollisiaceae</taxon>
        <taxon>Phialocephala</taxon>
        <taxon>Phialocephala fortinii species complex</taxon>
    </lineage>
</organism>
<dbReference type="EMBL" id="FJOG01000018">
    <property type="protein sequence ID" value="CZR61266.1"/>
    <property type="molecule type" value="Genomic_DNA"/>
</dbReference>